<dbReference type="SUPFAM" id="SSF53474">
    <property type="entry name" value="alpha/beta-Hydrolases"/>
    <property type="match status" value="1"/>
</dbReference>
<dbReference type="AlphaFoldDB" id="A0A2P6PK68"/>
<sequence>MYSAQGYVLGNPVTDEERDQNSQVLFAYLKALISHELYQSIKSNCRGEYVNVDPNNALCVYDLELVNECIQGINLPHILEPECTIKSPKPIGREWDPRDFSNKELVHSLLQFPQVSRPWCRVHISLFILALRPGLFGIASVNIFLFCFARSTRKILKGKYPFTQI</sequence>
<dbReference type="GO" id="GO:0016747">
    <property type="term" value="F:acyltransferase activity, transferring groups other than amino-acyl groups"/>
    <property type="evidence" value="ECO:0007669"/>
    <property type="project" value="TreeGrafter"/>
</dbReference>
<dbReference type="Gene3D" id="3.40.50.1820">
    <property type="entry name" value="alpha/beta hydrolase"/>
    <property type="match status" value="1"/>
</dbReference>
<evidence type="ECO:0000313" key="3">
    <source>
        <dbReference type="EMBL" id="PRQ22324.1"/>
    </source>
</evidence>
<dbReference type="GO" id="GO:0006508">
    <property type="term" value="P:proteolysis"/>
    <property type="evidence" value="ECO:0007669"/>
    <property type="project" value="InterPro"/>
</dbReference>
<name>A0A2P6PK68_ROSCH</name>
<dbReference type="PANTHER" id="PTHR11802">
    <property type="entry name" value="SERINE PROTEASE FAMILY S10 SERINE CARBOXYPEPTIDASE"/>
    <property type="match status" value="1"/>
</dbReference>
<keyword evidence="3" id="KW-0378">Hydrolase</keyword>
<gene>
    <name evidence="3" type="ORF">RchiOBHm_Chr6g0249031</name>
</gene>
<keyword evidence="2" id="KW-1133">Transmembrane helix</keyword>
<comment type="caution">
    <text evidence="3">The sequence shown here is derived from an EMBL/GenBank/DDBJ whole genome shotgun (WGS) entry which is preliminary data.</text>
</comment>
<accession>A0A2P6PK68</accession>
<keyword evidence="2" id="KW-0472">Membrane</keyword>
<evidence type="ECO:0000256" key="1">
    <source>
        <dbReference type="ARBA" id="ARBA00009431"/>
    </source>
</evidence>
<keyword evidence="2" id="KW-0812">Transmembrane</keyword>
<dbReference type="Gramene" id="PRQ22324">
    <property type="protein sequence ID" value="PRQ22324"/>
    <property type="gene ID" value="RchiOBHm_Chr6g0249031"/>
</dbReference>
<comment type="similarity">
    <text evidence="1">Belongs to the peptidase S10 family.</text>
</comment>
<organism evidence="3 4">
    <name type="scientific">Rosa chinensis</name>
    <name type="common">China rose</name>
    <dbReference type="NCBI Taxonomy" id="74649"/>
    <lineage>
        <taxon>Eukaryota</taxon>
        <taxon>Viridiplantae</taxon>
        <taxon>Streptophyta</taxon>
        <taxon>Embryophyta</taxon>
        <taxon>Tracheophyta</taxon>
        <taxon>Spermatophyta</taxon>
        <taxon>Magnoliopsida</taxon>
        <taxon>eudicotyledons</taxon>
        <taxon>Gunneridae</taxon>
        <taxon>Pentapetalae</taxon>
        <taxon>rosids</taxon>
        <taxon>fabids</taxon>
        <taxon>Rosales</taxon>
        <taxon>Rosaceae</taxon>
        <taxon>Rosoideae</taxon>
        <taxon>Rosoideae incertae sedis</taxon>
        <taxon>Rosa</taxon>
    </lineage>
</organism>
<evidence type="ECO:0000313" key="4">
    <source>
        <dbReference type="Proteomes" id="UP000238479"/>
    </source>
</evidence>
<dbReference type="InterPro" id="IPR001563">
    <property type="entry name" value="Peptidase_S10"/>
</dbReference>
<dbReference type="STRING" id="74649.A0A2P6PK68"/>
<dbReference type="EMBL" id="PDCK01000044">
    <property type="protein sequence ID" value="PRQ22324.1"/>
    <property type="molecule type" value="Genomic_DNA"/>
</dbReference>
<dbReference type="GO" id="GO:0004185">
    <property type="term" value="F:serine-type carboxypeptidase activity"/>
    <property type="evidence" value="ECO:0007669"/>
    <property type="project" value="InterPro"/>
</dbReference>
<protein>
    <submittedName>
        <fullName evidence="3">Putative peptidase S10, serine carboxypeptidase, alpha/Beta hydrolase</fullName>
    </submittedName>
</protein>
<reference evidence="3 4" key="1">
    <citation type="journal article" date="2018" name="Nat. Genet.">
        <title>The Rosa genome provides new insights in the design of modern roses.</title>
        <authorList>
            <person name="Bendahmane M."/>
        </authorList>
    </citation>
    <scope>NUCLEOTIDE SEQUENCE [LARGE SCALE GENOMIC DNA]</scope>
    <source>
        <strain evidence="4">cv. Old Blush</strain>
    </source>
</reference>
<proteinExistence type="inferred from homology"/>
<keyword evidence="4" id="KW-1185">Reference proteome</keyword>
<keyword evidence="3" id="KW-0645">Protease</keyword>
<dbReference type="InterPro" id="IPR029058">
    <property type="entry name" value="AB_hydrolase_fold"/>
</dbReference>
<dbReference type="GO" id="GO:0019748">
    <property type="term" value="P:secondary metabolic process"/>
    <property type="evidence" value="ECO:0007669"/>
    <property type="project" value="TreeGrafter"/>
</dbReference>
<evidence type="ECO:0000256" key="2">
    <source>
        <dbReference type="SAM" id="Phobius"/>
    </source>
</evidence>
<feature type="transmembrane region" description="Helical" evidence="2">
    <location>
        <begin position="124"/>
        <end position="149"/>
    </location>
</feature>
<dbReference type="Pfam" id="PF00450">
    <property type="entry name" value="Peptidase_S10"/>
    <property type="match status" value="1"/>
</dbReference>
<keyword evidence="3" id="KW-0121">Carboxypeptidase</keyword>
<dbReference type="PANTHER" id="PTHR11802:SF450">
    <property type="entry name" value="SERINE CARBOXYPEPTIDASE-LIKE 7"/>
    <property type="match status" value="1"/>
</dbReference>
<dbReference type="Proteomes" id="UP000238479">
    <property type="component" value="Chromosome 6"/>
</dbReference>